<keyword evidence="2" id="KW-0328">Glycosyltransferase</keyword>
<protein>
    <submittedName>
        <fullName evidence="2">Adenine phosphoribosyltransferase</fullName>
    </submittedName>
</protein>
<organism evidence="2 3">
    <name type="scientific">Aquisalimonas asiatica</name>
    <dbReference type="NCBI Taxonomy" id="406100"/>
    <lineage>
        <taxon>Bacteria</taxon>
        <taxon>Pseudomonadati</taxon>
        <taxon>Pseudomonadota</taxon>
        <taxon>Gammaproteobacteria</taxon>
        <taxon>Chromatiales</taxon>
        <taxon>Ectothiorhodospiraceae</taxon>
        <taxon>Aquisalimonas</taxon>
    </lineage>
</organism>
<sequence length="183" mass="19543">MSAPQTHRLTVGTVSRDLPLMEVAAGLRIAVLNMLGDTELVEAAATLLAGRLARHDYDTLVTPEAKSIPLAHALSVRTGHPYVVLRKTWKPYMGEDALRATTHSITTGSEQTLYLDAKDRHLVEGRRVVLVDDVISTGSTLAGMEEVMALARASVIARAAVCTEGDDPGDAIALAHLPLFPGQ</sequence>
<dbReference type="AlphaFoldDB" id="A0A1H8TZM4"/>
<accession>A0A1H8TZM4</accession>
<dbReference type="Pfam" id="PF00156">
    <property type="entry name" value="Pribosyltran"/>
    <property type="match status" value="1"/>
</dbReference>
<dbReference type="PANTHER" id="PTHR43218:SF1">
    <property type="entry name" value="PHOSPHORIBOSYLTRANSFERASE"/>
    <property type="match status" value="1"/>
</dbReference>
<evidence type="ECO:0000313" key="2">
    <source>
        <dbReference type="EMBL" id="SEO95868.1"/>
    </source>
</evidence>
<dbReference type="GO" id="GO:0016757">
    <property type="term" value="F:glycosyltransferase activity"/>
    <property type="evidence" value="ECO:0007669"/>
    <property type="project" value="UniProtKB-KW"/>
</dbReference>
<dbReference type="Gene3D" id="3.40.50.2020">
    <property type="match status" value="1"/>
</dbReference>
<proteinExistence type="predicted"/>
<dbReference type="InterPro" id="IPR029057">
    <property type="entry name" value="PRTase-like"/>
</dbReference>
<dbReference type="SUPFAM" id="SSF53271">
    <property type="entry name" value="PRTase-like"/>
    <property type="match status" value="1"/>
</dbReference>
<dbReference type="InterPro" id="IPR000836">
    <property type="entry name" value="PRTase_dom"/>
</dbReference>
<dbReference type="Proteomes" id="UP000199657">
    <property type="component" value="Unassembled WGS sequence"/>
</dbReference>
<feature type="domain" description="Phosphoribosyltransferase" evidence="1">
    <location>
        <begin position="40"/>
        <end position="167"/>
    </location>
</feature>
<evidence type="ECO:0000259" key="1">
    <source>
        <dbReference type="Pfam" id="PF00156"/>
    </source>
</evidence>
<name>A0A1H8TZM4_9GAMM</name>
<evidence type="ECO:0000313" key="3">
    <source>
        <dbReference type="Proteomes" id="UP000199657"/>
    </source>
</evidence>
<dbReference type="CDD" id="cd06223">
    <property type="entry name" value="PRTases_typeI"/>
    <property type="match status" value="1"/>
</dbReference>
<dbReference type="PANTHER" id="PTHR43218">
    <property type="entry name" value="PHOSPHORIBOSYLTRANSFERASE-RELATED"/>
    <property type="match status" value="1"/>
</dbReference>
<keyword evidence="2" id="KW-0808">Transferase</keyword>
<dbReference type="EMBL" id="FOEG01000005">
    <property type="protein sequence ID" value="SEO95868.1"/>
    <property type="molecule type" value="Genomic_DNA"/>
</dbReference>
<keyword evidence="3" id="KW-1185">Reference proteome</keyword>
<gene>
    <name evidence="2" type="ORF">SAMN04488052_10522</name>
</gene>
<reference evidence="2 3" key="1">
    <citation type="submission" date="2016-10" db="EMBL/GenBank/DDBJ databases">
        <authorList>
            <person name="de Groot N.N."/>
        </authorList>
    </citation>
    <scope>NUCLEOTIDE SEQUENCE [LARGE SCALE GENOMIC DNA]</scope>
    <source>
        <strain evidence="2 3">CGMCC 1.6291</strain>
    </source>
</reference>
<dbReference type="OrthoDB" id="7060065at2"/>
<dbReference type="STRING" id="406100.SAMN04488052_10522"/>
<dbReference type="NCBIfam" id="NF005592">
    <property type="entry name" value="PRK07322.1"/>
    <property type="match status" value="1"/>
</dbReference>